<reference evidence="2 3" key="1">
    <citation type="submission" date="2018-08" db="EMBL/GenBank/DDBJ databases">
        <title>Genome and evolution of the arbuscular mycorrhizal fungus Diversispora epigaea (formerly Glomus versiforme) and its bacterial endosymbionts.</title>
        <authorList>
            <person name="Sun X."/>
            <person name="Fei Z."/>
            <person name="Harrison M."/>
        </authorList>
    </citation>
    <scope>NUCLEOTIDE SEQUENCE [LARGE SCALE GENOMIC DNA]</scope>
    <source>
        <strain evidence="2 3">IT104</strain>
    </source>
</reference>
<evidence type="ECO:0000256" key="1">
    <source>
        <dbReference type="SAM" id="MobiDB-lite"/>
    </source>
</evidence>
<dbReference type="Proteomes" id="UP000266861">
    <property type="component" value="Unassembled WGS sequence"/>
</dbReference>
<proteinExistence type="predicted"/>
<sequence length="96" mass="11094">MFRAIYADEFVERELILFGYHPQNYSPKSEKLPYGKSDLSKKKRSRSISDSENFSDSSITSEVANQQKSINLKNLRNQNLINVTNNLKKKLLRAVV</sequence>
<evidence type="ECO:0000313" key="2">
    <source>
        <dbReference type="EMBL" id="RHZ48855.1"/>
    </source>
</evidence>
<keyword evidence="3" id="KW-1185">Reference proteome</keyword>
<dbReference type="EMBL" id="PQFF01000460">
    <property type="protein sequence ID" value="RHZ48855.1"/>
    <property type="molecule type" value="Genomic_DNA"/>
</dbReference>
<name>A0A397GCV8_9GLOM</name>
<dbReference type="AlphaFoldDB" id="A0A397GCV8"/>
<comment type="caution">
    <text evidence="2">The sequence shown here is derived from an EMBL/GenBank/DDBJ whole genome shotgun (WGS) entry which is preliminary data.</text>
</comment>
<gene>
    <name evidence="2" type="ORF">Glove_541g38</name>
</gene>
<feature type="region of interest" description="Disordered" evidence="1">
    <location>
        <begin position="22"/>
        <end position="62"/>
    </location>
</feature>
<accession>A0A397GCV8</accession>
<protein>
    <submittedName>
        <fullName evidence="2">Uncharacterized protein</fullName>
    </submittedName>
</protein>
<evidence type="ECO:0000313" key="3">
    <source>
        <dbReference type="Proteomes" id="UP000266861"/>
    </source>
</evidence>
<feature type="compositionally biased region" description="Low complexity" evidence="1">
    <location>
        <begin position="48"/>
        <end position="62"/>
    </location>
</feature>
<organism evidence="2 3">
    <name type="scientific">Diversispora epigaea</name>
    <dbReference type="NCBI Taxonomy" id="1348612"/>
    <lineage>
        <taxon>Eukaryota</taxon>
        <taxon>Fungi</taxon>
        <taxon>Fungi incertae sedis</taxon>
        <taxon>Mucoromycota</taxon>
        <taxon>Glomeromycotina</taxon>
        <taxon>Glomeromycetes</taxon>
        <taxon>Diversisporales</taxon>
        <taxon>Diversisporaceae</taxon>
        <taxon>Diversispora</taxon>
    </lineage>
</organism>